<feature type="compositionally biased region" description="Basic and acidic residues" evidence="1">
    <location>
        <begin position="373"/>
        <end position="383"/>
    </location>
</feature>
<dbReference type="GeneID" id="72067702"/>
<dbReference type="Proteomes" id="UP000829364">
    <property type="component" value="Chromosome 5"/>
</dbReference>
<reference evidence="2" key="1">
    <citation type="submission" date="2021-11" db="EMBL/GenBank/DDBJ databases">
        <title>Purpureocillium_takamizusanense_genome.</title>
        <authorList>
            <person name="Nguyen N.-H."/>
        </authorList>
    </citation>
    <scope>NUCLEOTIDE SEQUENCE</scope>
    <source>
        <strain evidence="2">PT3</strain>
    </source>
</reference>
<feature type="compositionally biased region" description="Basic residues" evidence="1">
    <location>
        <begin position="276"/>
        <end position="287"/>
    </location>
</feature>
<gene>
    <name evidence="2" type="ORF">JDV02_005753</name>
</gene>
<organism evidence="2 3">
    <name type="scientific">Purpureocillium takamizusanense</name>
    <dbReference type="NCBI Taxonomy" id="2060973"/>
    <lineage>
        <taxon>Eukaryota</taxon>
        <taxon>Fungi</taxon>
        <taxon>Dikarya</taxon>
        <taxon>Ascomycota</taxon>
        <taxon>Pezizomycotina</taxon>
        <taxon>Sordariomycetes</taxon>
        <taxon>Hypocreomycetidae</taxon>
        <taxon>Hypocreales</taxon>
        <taxon>Ophiocordycipitaceae</taxon>
        <taxon>Purpureocillium</taxon>
    </lineage>
</organism>
<feature type="region of interest" description="Disordered" evidence="1">
    <location>
        <begin position="73"/>
        <end position="110"/>
    </location>
</feature>
<proteinExistence type="predicted"/>
<name>A0A9Q8QH85_9HYPO</name>
<dbReference type="PANTHER" id="PTHR12460">
    <property type="entry name" value="CYCLIN-DEPENDENT KINASE INHIBITOR-RELATED PROTEIN"/>
    <property type="match status" value="1"/>
</dbReference>
<dbReference type="KEGG" id="ptkz:JDV02_005753"/>
<feature type="compositionally biased region" description="Basic and acidic residues" evidence="1">
    <location>
        <begin position="456"/>
        <end position="469"/>
    </location>
</feature>
<dbReference type="RefSeq" id="XP_047843056.1">
    <property type="nucleotide sequence ID" value="XM_047987072.1"/>
</dbReference>
<accession>A0A9Q8QH85</accession>
<feature type="compositionally biased region" description="Low complexity" evidence="1">
    <location>
        <begin position="505"/>
        <end position="524"/>
    </location>
</feature>
<protein>
    <submittedName>
        <fullName evidence="2">Uncharacterized protein</fullName>
    </submittedName>
</protein>
<keyword evidence="3" id="KW-1185">Reference proteome</keyword>
<feature type="compositionally biased region" description="Basic and acidic residues" evidence="1">
    <location>
        <begin position="315"/>
        <end position="333"/>
    </location>
</feature>
<feature type="compositionally biased region" description="Low complexity" evidence="1">
    <location>
        <begin position="78"/>
        <end position="109"/>
    </location>
</feature>
<dbReference type="AlphaFoldDB" id="A0A9Q8QH85"/>
<dbReference type="EMBL" id="CP086358">
    <property type="protein sequence ID" value="UNI19575.1"/>
    <property type="molecule type" value="Genomic_DNA"/>
</dbReference>
<evidence type="ECO:0000313" key="3">
    <source>
        <dbReference type="Proteomes" id="UP000829364"/>
    </source>
</evidence>
<evidence type="ECO:0000313" key="2">
    <source>
        <dbReference type="EMBL" id="UNI19575.1"/>
    </source>
</evidence>
<feature type="compositionally biased region" description="Basic and acidic residues" evidence="1">
    <location>
        <begin position="232"/>
        <end position="275"/>
    </location>
</feature>
<evidence type="ECO:0000256" key="1">
    <source>
        <dbReference type="SAM" id="MobiDB-lite"/>
    </source>
</evidence>
<feature type="compositionally biased region" description="Basic and acidic residues" evidence="1">
    <location>
        <begin position="288"/>
        <end position="305"/>
    </location>
</feature>
<sequence>MMPAKEEPPQFAPPRNPIDRDIAARLRALWRRSHRRWHPAVRAEFKALTPIARVTRGTYRPSSHLIVRKYASPRGPYASSSSSSSSTPSATATTTTRSSSSSTATTSSAVVDRPPLPSYAVFLVLVTMFGLRPLMAYEWWDAFHRKHPYAATFRGPGAVPANAAQVLLLAEKEEQESAATTIATTTRRDRAGGRGRVAVAATSTTAVAEGGNENAYEAGRYEFRGSARRMRKVEYRKRSGRETRKEQRDVERKEQEKRDEERREQKQREEEEQRAERRRTRDKKHNKERKDEKKPKEKKETEPKTDKKKKKKQRTKDTKNKDEPAGGSDKDNMNEVVYISSTESSPVKRIPSTHKTTLVPPPAPSTQAQPSNPKRDNRNRDPDAMDLDTGRGNGGETTSSAPRPHAEAIPPPVRATTTSTTTAESQGQRHGMARGAAGSPTRAAAPRGPRMQSSSRGHDDMEHPRDAWQARHHHSTTSGRTAPSSRQTYPDAYAPSIGINKPQDTPFSRRAPPTPSPTTAAYPPQGAATHAPRGRPATASTPNAAAPPAPAGETVWDSLFSRLQSGGGATTPTPAAPSVPPAQAQGPAPVPLPDNGYGHPPARDLRGQIAELRRTNKTLWGRIGRLEDKVRRQALEMEVLTGRVQMLAEVVMARQARG</sequence>
<feature type="compositionally biased region" description="Polar residues" evidence="1">
    <location>
        <begin position="476"/>
        <end position="488"/>
    </location>
</feature>
<dbReference type="OrthoDB" id="4937312at2759"/>
<feature type="region of interest" description="Disordered" evidence="1">
    <location>
        <begin position="231"/>
        <end position="602"/>
    </location>
</feature>